<protein>
    <recommendedName>
        <fullName evidence="3">Integrase</fullName>
    </recommendedName>
</protein>
<gene>
    <name evidence="1" type="ORF">PVE_R2G0692</name>
</gene>
<name>A0A1D3K8T0_PSEVE</name>
<dbReference type="InterPro" id="IPR024965">
    <property type="entry name" value="Putative_integrase"/>
</dbReference>
<evidence type="ECO:0000313" key="2">
    <source>
        <dbReference type="Proteomes" id="UP000245431"/>
    </source>
</evidence>
<dbReference type="AlphaFoldDB" id="A0A1D3K8T0"/>
<accession>A0A1D3K8T0</accession>
<organism evidence="1 2">
    <name type="scientific">Pseudomonas veronii 1YdBTEX2</name>
    <dbReference type="NCBI Taxonomy" id="1295141"/>
    <lineage>
        <taxon>Bacteria</taxon>
        <taxon>Pseudomonadati</taxon>
        <taxon>Pseudomonadota</taxon>
        <taxon>Gammaproteobacteria</taxon>
        <taxon>Pseudomonadales</taxon>
        <taxon>Pseudomonadaceae</taxon>
        <taxon>Pseudomonas</taxon>
    </lineage>
</organism>
<reference evidence="2" key="1">
    <citation type="submission" date="2016-07" db="EMBL/GenBank/DDBJ databases">
        <authorList>
            <person name="Florea S."/>
            <person name="Webb J.S."/>
            <person name="Jaromczyk J."/>
            <person name="Schardl C.L."/>
        </authorList>
    </citation>
    <scope>NUCLEOTIDE SEQUENCE [LARGE SCALE GENOMIC DNA]</scope>
    <source>
        <strain evidence="2">1YdBTEX2</strain>
    </source>
</reference>
<dbReference type="EMBL" id="LT599584">
    <property type="protein sequence ID" value="SBW84718.1"/>
    <property type="molecule type" value="Genomic_DNA"/>
</dbReference>
<dbReference type="Pfam" id="PF13009">
    <property type="entry name" value="Integrase_2"/>
    <property type="match status" value="1"/>
</dbReference>
<sequence length="1014" mass="113770">METKHCQMAHWHSAKSRITGNTLVVNDSPDRFLVIEGAPIEKLPALVKELKEKIAVAKSAGKVNRKLENSLLAFGSVVDVVGLMWAIDATIESAMEFEGKIAGQKMLVITWLQRLWVEDFLAFPARMPFITKVALFLDPFGLGKHHSWITNLKAASTSPHVSHIPGLAVKFVSTAIGVRELGDLIPEGVCPQIIEDRRQNLSLWVKPLLAIQQAKYDTLATYTVKDWGIARKSRGHDRTYHWVTEKDVSLENWRAMIAEWLCEGRSLALRSYMADRFFAYMIEHPNLPRSVEHYCRRNIRLVPSWSQWVGLQGWADGSTHHYTNYLADFFDWFLRRYLTADDDHGRPVTSPDHYNPITRFTGQAKSSESHRDALPLRYIHELIRIIQADDFAWPKTISTDYFMWHDPINGKFVKTWSPVRAVAILLKLHLPLRTFQVRMLDSGESDVEVFSLGAWVENPSKKSSGKKPVRRGFLRKMLDTSTGRHFTGFYVNTNKTADIYRDPKDSGYEIPWQHEEVIRLVRELLEWQKQFNPIESPMSWASIHDKTVLRSHSAEILRQRGEVCFLFRDPTGAFRSEPVVDSKLQAFWAMLMRELENRVAARGETLPDGSPIRFVKYYSRNEGLLPAALFDLHSLRVSLITAYAIEGGVPIQVLSKCVAGHATVLMTLYYTKPGPAYVSEQLIKAQEKLQRQEQGNFVRFLQDAAIRGSSPLVITNDTSALSALDHNEPSGWVVGDLGICPVGMGRCDVGGPARSSATKTKSYLPVPGGAKNCVRCRFFVTGPAFLGGLVSKFNATGVLLTEASERLRKLEGQICAIEDEEDHQSSKENLGRLYARRDSILDDVDSIAHNWHATYALIERSKAALRTSTPEKGLNLVLSGSMGDLETALSESTDFDLYNSVCQSATVYPQDGATLANLRRGRLLDAMLSQSGRRPVFASLSEDEALAVGNEFVNLLVARVGHADANALIEGRRMLEAAGVTAEIDQFLEGHRLPVFGRHFEASQNSLVAVSLEE</sequence>
<evidence type="ECO:0000313" key="1">
    <source>
        <dbReference type="EMBL" id="SBW84718.1"/>
    </source>
</evidence>
<dbReference type="RefSeq" id="WP_081610214.1">
    <property type="nucleotide sequence ID" value="NZ_AOUH01000042.1"/>
</dbReference>
<dbReference type="Proteomes" id="UP000245431">
    <property type="component" value="Chromosome PVE_r2"/>
</dbReference>
<evidence type="ECO:0008006" key="3">
    <source>
        <dbReference type="Google" id="ProtNLM"/>
    </source>
</evidence>
<proteinExistence type="predicted"/>